<evidence type="ECO:0000256" key="1">
    <source>
        <dbReference type="ARBA" id="ARBA00004651"/>
    </source>
</evidence>
<feature type="transmembrane region" description="Helical" evidence="9">
    <location>
        <begin position="54"/>
        <end position="77"/>
    </location>
</feature>
<reference evidence="11" key="2">
    <citation type="submission" date="2017-05" db="UniProtKB">
        <authorList>
            <consortium name="EnsemblMetazoa"/>
        </authorList>
    </citation>
    <scope>IDENTIFICATION</scope>
</reference>
<protein>
    <recommendedName>
        <fullName evidence="10">G-protein coupled receptors family 1 profile domain-containing protein</fullName>
    </recommendedName>
</protein>
<reference evidence="12" key="1">
    <citation type="journal article" date="2010" name="Nature">
        <title>The Amphimedon queenslandica genome and the evolution of animal complexity.</title>
        <authorList>
            <person name="Srivastava M."/>
            <person name="Simakov O."/>
            <person name="Chapman J."/>
            <person name="Fahey B."/>
            <person name="Gauthier M.E."/>
            <person name="Mitros T."/>
            <person name="Richards G.S."/>
            <person name="Conaco C."/>
            <person name="Dacre M."/>
            <person name="Hellsten U."/>
            <person name="Larroux C."/>
            <person name="Putnam N.H."/>
            <person name="Stanke M."/>
            <person name="Adamska M."/>
            <person name="Darling A."/>
            <person name="Degnan S.M."/>
            <person name="Oakley T.H."/>
            <person name="Plachetzki D.C."/>
            <person name="Zhai Y."/>
            <person name="Adamski M."/>
            <person name="Calcino A."/>
            <person name="Cummins S.F."/>
            <person name="Goodstein D.M."/>
            <person name="Harris C."/>
            <person name="Jackson D.J."/>
            <person name="Leys S.P."/>
            <person name="Shu S."/>
            <person name="Woodcroft B.J."/>
            <person name="Vervoort M."/>
            <person name="Kosik K.S."/>
            <person name="Manning G."/>
            <person name="Degnan B.M."/>
            <person name="Rokhsar D.S."/>
        </authorList>
    </citation>
    <scope>NUCLEOTIDE SEQUENCE [LARGE SCALE GENOMIC DNA]</scope>
</reference>
<feature type="transmembrane region" description="Helical" evidence="9">
    <location>
        <begin position="139"/>
        <end position="159"/>
    </location>
</feature>
<dbReference type="InterPro" id="IPR017452">
    <property type="entry name" value="GPCR_Rhodpsn_7TM"/>
</dbReference>
<dbReference type="FunCoup" id="A0A1X7UKS4">
    <property type="interactions" value="64"/>
</dbReference>
<evidence type="ECO:0000256" key="4">
    <source>
        <dbReference type="ARBA" id="ARBA00022989"/>
    </source>
</evidence>
<feature type="transmembrane region" description="Helical" evidence="9">
    <location>
        <begin position="97"/>
        <end position="118"/>
    </location>
</feature>
<feature type="transmembrane region" description="Helical" evidence="9">
    <location>
        <begin position="20"/>
        <end position="42"/>
    </location>
</feature>
<sequence length="326" mass="36483">MSFEHNFTTTGNVNGPALSAVLALETVTAFIANTVVLSITLYQRKSWKQSSTIFFTSLILSHLVMVFLYLPLCVIAVAAEEWIFGSTFEQQIATCSFAAYVIWYCVLVIQMTLAIISFDRFLFIVKPRIHKRLMRPWTALAFTIGIWILAAILNSGPFVGLGEYEYDDTYGSCVPLWQGNNGYVLYMLIISMISITIILITSIWTFCFTRRFINDQSQVSGDSVYVSRKKRLFGIFGSMLLVYGICFLPSIISGGITTVVILPDPVYAVNMVTFQFITVASPLVQSYFRPDIKAAIISFFALFAPALKKWQGLTSRSHETSTSLPA</sequence>
<dbReference type="KEGG" id="aqu:105313218"/>
<dbReference type="GO" id="GO:0004930">
    <property type="term" value="F:G protein-coupled receptor activity"/>
    <property type="evidence" value="ECO:0007669"/>
    <property type="project" value="UniProtKB-KW"/>
</dbReference>
<dbReference type="OMA" id="AFTIGIW"/>
<keyword evidence="3 9" id="KW-0812">Transmembrane</keyword>
<dbReference type="GO" id="GO:0005886">
    <property type="term" value="C:plasma membrane"/>
    <property type="evidence" value="ECO:0007669"/>
    <property type="project" value="UniProtKB-SubCell"/>
</dbReference>
<evidence type="ECO:0000256" key="3">
    <source>
        <dbReference type="ARBA" id="ARBA00022692"/>
    </source>
</evidence>
<dbReference type="InterPro" id="IPR000276">
    <property type="entry name" value="GPCR_Rhodpsn"/>
</dbReference>
<keyword evidence="2" id="KW-1003">Cell membrane</keyword>
<dbReference type="EnsemblMetazoa" id="Aqu2.1.28353_001">
    <property type="protein sequence ID" value="Aqu2.1.28353_001"/>
    <property type="gene ID" value="Aqu2.1.28353"/>
</dbReference>
<feature type="domain" description="G-protein coupled receptors family 1 profile" evidence="10">
    <location>
        <begin position="32"/>
        <end position="285"/>
    </location>
</feature>
<keyword evidence="12" id="KW-1185">Reference proteome</keyword>
<evidence type="ECO:0000256" key="8">
    <source>
        <dbReference type="ARBA" id="ARBA00023224"/>
    </source>
</evidence>
<dbReference type="PRINTS" id="PR00237">
    <property type="entry name" value="GPCRRHODOPSN"/>
</dbReference>
<dbReference type="AlphaFoldDB" id="A0A1X7UKS4"/>
<keyword evidence="6 9" id="KW-0472">Membrane</keyword>
<dbReference type="CDD" id="cd00637">
    <property type="entry name" value="7tm_classA_rhodopsin-like"/>
    <property type="match status" value="1"/>
</dbReference>
<evidence type="ECO:0000256" key="7">
    <source>
        <dbReference type="ARBA" id="ARBA00023170"/>
    </source>
</evidence>
<proteinExistence type="predicted"/>
<dbReference type="Pfam" id="PF00001">
    <property type="entry name" value="7tm_1"/>
    <property type="match status" value="1"/>
</dbReference>
<evidence type="ECO:0000259" key="10">
    <source>
        <dbReference type="PROSITE" id="PS50262"/>
    </source>
</evidence>
<gene>
    <name evidence="11" type="primary">105313218</name>
</gene>
<evidence type="ECO:0000313" key="11">
    <source>
        <dbReference type="EnsemblMetazoa" id="Aqu2.1.28353_001"/>
    </source>
</evidence>
<dbReference type="PANTHER" id="PTHR22752">
    <property type="entry name" value="G PROTEIN-COUPLED RECEPTOR"/>
    <property type="match status" value="1"/>
</dbReference>
<dbReference type="PROSITE" id="PS50262">
    <property type="entry name" value="G_PROTEIN_RECEP_F1_2"/>
    <property type="match status" value="1"/>
</dbReference>
<keyword evidence="4 9" id="KW-1133">Transmembrane helix</keyword>
<comment type="subcellular location">
    <subcellularLocation>
        <location evidence="1">Cell membrane</location>
        <topology evidence="1">Multi-pass membrane protein</topology>
    </subcellularLocation>
</comment>
<evidence type="ECO:0000256" key="9">
    <source>
        <dbReference type="SAM" id="Phobius"/>
    </source>
</evidence>
<dbReference type="Proteomes" id="UP000007879">
    <property type="component" value="Unassembled WGS sequence"/>
</dbReference>
<dbReference type="eggNOG" id="KOG3656">
    <property type="taxonomic scope" value="Eukaryota"/>
</dbReference>
<feature type="transmembrane region" description="Helical" evidence="9">
    <location>
        <begin position="267"/>
        <end position="288"/>
    </location>
</feature>
<keyword evidence="7" id="KW-0675">Receptor</keyword>
<evidence type="ECO:0000256" key="5">
    <source>
        <dbReference type="ARBA" id="ARBA00023040"/>
    </source>
</evidence>
<accession>A0A1X7UKS4</accession>
<evidence type="ECO:0000256" key="2">
    <source>
        <dbReference type="ARBA" id="ARBA00022475"/>
    </source>
</evidence>
<dbReference type="SUPFAM" id="SSF81321">
    <property type="entry name" value="Family A G protein-coupled receptor-like"/>
    <property type="match status" value="1"/>
</dbReference>
<evidence type="ECO:0000256" key="6">
    <source>
        <dbReference type="ARBA" id="ARBA00023136"/>
    </source>
</evidence>
<feature type="transmembrane region" description="Helical" evidence="9">
    <location>
        <begin position="184"/>
        <end position="208"/>
    </location>
</feature>
<keyword evidence="5" id="KW-0297">G-protein coupled receptor</keyword>
<name>A0A1X7UKS4_AMPQE</name>
<keyword evidence="8" id="KW-0807">Transducer</keyword>
<evidence type="ECO:0000313" key="12">
    <source>
        <dbReference type="Proteomes" id="UP000007879"/>
    </source>
</evidence>
<dbReference type="EnsemblMetazoa" id="XM_011406455.1">
    <property type="protein sequence ID" value="XP_011404757.1"/>
    <property type="gene ID" value="LOC105313218"/>
</dbReference>
<dbReference type="Gene3D" id="1.20.1070.10">
    <property type="entry name" value="Rhodopsin 7-helix transmembrane proteins"/>
    <property type="match status" value="1"/>
</dbReference>
<dbReference type="OrthoDB" id="9938900at2759"/>
<feature type="transmembrane region" description="Helical" evidence="9">
    <location>
        <begin position="232"/>
        <end position="261"/>
    </location>
</feature>
<organism evidence="11">
    <name type="scientific">Amphimedon queenslandica</name>
    <name type="common">Sponge</name>
    <dbReference type="NCBI Taxonomy" id="400682"/>
    <lineage>
        <taxon>Eukaryota</taxon>
        <taxon>Metazoa</taxon>
        <taxon>Porifera</taxon>
        <taxon>Demospongiae</taxon>
        <taxon>Heteroscleromorpha</taxon>
        <taxon>Haplosclerida</taxon>
        <taxon>Niphatidae</taxon>
        <taxon>Amphimedon</taxon>
    </lineage>
</organism>
<dbReference type="InParanoid" id="A0A1X7UKS4"/>